<keyword evidence="1" id="KW-0175">Coiled coil</keyword>
<dbReference type="AlphaFoldDB" id="A0A480B3L1"/>
<evidence type="ECO:0000259" key="3">
    <source>
        <dbReference type="Pfam" id="PF18709"/>
    </source>
</evidence>
<dbReference type="InterPro" id="IPR027417">
    <property type="entry name" value="P-loop_NTPase"/>
</dbReference>
<dbReference type="InterPro" id="IPR040576">
    <property type="entry name" value="DLP_helical"/>
</dbReference>
<dbReference type="Pfam" id="PF00350">
    <property type="entry name" value="Dynamin_N"/>
    <property type="match status" value="1"/>
</dbReference>
<feature type="coiled-coil region" evidence="1">
    <location>
        <begin position="484"/>
        <end position="546"/>
    </location>
</feature>
<dbReference type="InterPro" id="IPR049678">
    <property type="entry name" value="LeoA-like"/>
</dbReference>
<dbReference type="Proteomes" id="UP000300381">
    <property type="component" value="Unassembled WGS sequence"/>
</dbReference>
<sequence>MDATKIFNTKKLELKKEFNNLECKLKELSVYGIDVNKGLDKIKDIYHTIDNEKILVVLLGAFSDGKTTIAASLLGEIWNDMKIDENESSDEIIVYDSNKNTSISIVDTPGLFGHKTLDVNGKKEYYDQKTREYLSRADLILYISAAKNPIKQSHIDTLKYIMDDLNKQDNMVFIINKMDSITDLYDPEEYEDDSNIKREFLINNMIEGGISVDVANNLKINCVAADPFGKGLDYWLNNSKAYKEYKEISNMNSIHILLVDLFNNLEANLKLKIKSNVDSFNSIIKDVKNNIDSFLKCITEEQSDLKKSNELLNSKFKDCQNELKRIKEDCKYEINEYFRNLHHEIEGLDNSNIDSFIRVELGRTNDDVGFIFSDKISSIMNKHFDRMNNSIKNLNVTVEDEFSNQDTIFSSISKKSVNYIKFLPGSKMASWVSKGIFGARDLLSKYTSVVIKFKPWQVAKIAKFSQYLGPIVSTIAEIIGAIFTAQQQEKLRETKKELSDAISNVHKELLNVLNSDNFEDKYFPQLKELEEAYKSSKSNLDDLDNILKGVKEAKSKLNTINL</sequence>
<dbReference type="RefSeq" id="WP_137661320.1">
    <property type="nucleotide sequence ID" value="NZ_BJCQ01000066.1"/>
</dbReference>
<protein>
    <submittedName>
        <fullName evidence="4">Uncharacterized protein</fullName>
    </submittedName>
</protein>
<gene>
    <name evidence="4" type="ORF">PAGU1578_18140</name>
</gene>
<accession>A0A480B3L1</accession>
<comment type="caution">
    <text evidence="4">The sequence shown here is derived from an EMBL/GenBank/DDBJ whole genome shotgun (WGS) entry which is preliminary data.</text>
</comment>
<reference evidence="4 5" key="1">
    <citation type="submission" date="2019-03" db="EMBL/GenBank/DDBJ databases">
        <title>Draft genome sequences of two Veillonella tobetsuensis clinical isolates from intraoperative bronchial fluids of elderly patients with pulmonary carcinoma.</title>
        <authorList>
            <person name="Akiyama T."/>
        </authorList>
    </citation>
    <scope>NUCLEOTIDE SEQUENCE [LARGE SCALE GENOMIC DNA]</scope>
    <source>
        <strain evidence="4 5">PAGU 1578</strain>
    </source>
</reference>
<dbReference type="SUPFAM" id="SSF52540">
    <property type="entry name" value="P-loop containing nucleoside triphosphate hydrolases"/>
    <property type="match status" value="1"/>
</dbReference>
<evidence type="ECO:0000259" key="2">
    <source>
        <dbReference type="Pfam" id="PF00350"/>
    </source>
</evidence>
<dbReference type="NCBIfam" id="NF041922">
    <property type="entry name" value="DLP_LeoA_gen"/>
    <property type="match status" value="1"/>
</dbReference>
<proteinExistence type="predicted"/>
<feature type="domain" description="Dynamin-like helical" evidence="3">
    <location>
        <begin position="215"/>
        <end position="543"/>
    </location>
</feature>
<dbReference type="Gene3D" id="3.40.50.300">
    <property type="entry name" value="P-loop containing nucleotide triphosphate hydrolases"/>
    <property type="match status" value="1"/>
</dbReference>
<feature type="domain" description="Dynamin N-terminal" evidence="2">
    <location>
        <begin position="92"/>
        <end position="178"/>
    </location>
</feature>
<evidence type="ECO:0000313" key="5">
    <source>
        <dbReference type="Proteomes" id="UP000300381"/>
    </source>
</evidence>
<evidence type="ECO:0000313" key="4">
    <source>
        <dbReference type="EMBL" id="GCL68193.1"/>
    </source>
</evidence>
<dbReference type="InterPro" id="IPR045063">
    <property type="entry name" value="Dynamin_N"/>
</dbReference>
<dbReference type="Pfam" id="PF18709">
    <property type="entry name" value="DLP_helical"/>
    <property type="match status" value="1"/>
</dbReference>
<evidence type="ECO:0000256" key="1">
    <source>
        <dbReference type="SAM" id="Coils"/>
    </source>
</evidence>
<organism evidence="4 5">
    <name type="scientific">Veillonella tobetsuensis</name>
    <dbReference type="NCBI Taxonomy" id="1110546"/>
    <lineage>
        <taxon>Bacteria</taxon>
        <taxon>Bacillati</taxon>
        <taxon>Bacillota</taxon>
        <taxon>Negativicutes</taxon>
        <taxon>Veillonellales</taxon>
        <taxon>Veillonellaceae</taxon>
        <taxon>Veillonella</taxon>
    </lineage>
</organism>
<name>A0A480B3L1_9FIRM</name>
<dbReference type="EMBL" id="BJCQ01000066">
    <property type="protein sequence ID" value="GCL68193.1"/>
    <property type="molecule type" value="Genomic_DNA"/>
</dbReference>